<protein>
    <recommendedName>
        <fullName evidence="1">PIN domain-containing protein</fullName>
    </recommendedName>
</protein>
<organism evidence="2 3">
    <name type="scientific">Paracoccus sphaerophysae</name>
    <dbReference type="NCBI Taxonomy" id="690417"/>
    <lineage>
        <taxon>Bacteria</taxon>
        <taxon>Pseudomonadati</taxon>
        <taxon>Pseudomonadota</taxon>
        <taxon>Alphaproteobacteria</taxon>
        <taxon>Rhodobacterales</taxon>
        <taxon>Paracoccaceae</taxon>
        <taxon>Paracoccus</taxon>
    </lineage>
</organism>
<keyword evidence="3" id="KW-1185">Reference proteome</keyword>
<reference evidence="2 3" key="2">
    <citation type="submission" date="2014-10" db="EMBL/GenBank/DDBJ databases">
        <title>Paracoccus sanguinis sp. nov., isolated from clinical specimens of New York State patients.</title>
        <authorList>
            <person name="Mingle L.A."/>
            <person name="Cole J.A."/>
            <person name="Lapierre P."/>
            <person name="Musser K.A."/>
        </authorList>
    </citation>
    <scope>NUCLEOTIDE SEQUENCE [LARGE SCALE GENOMIC DNA]</scope>
    <source>
        <strain evidence="2 3">HAMBI 3106</strain>
    </source>
</reference>
<dbReference type="EMBL" id="JRKS01000019">
    <property type="protein sequence ID" value="KGJ07551.1"/>
    <property type="molecule type" value="Genomic_DNA"/>
</dbReference>
<feature type="domain" description="PIN" evidence="1">
    <location>
        <begin position="4"/>
        <end position="123"/>
    </location>
</feature>
<dbReference type="PANTHER" id="PTHR36173">
    <property type="entry name" value="RIBONUCLEASE VAPC16-RELATED"/>
    <property type="match status" value="1"/>
</dbReference>
<dbReference type="Proteomes" id="UP000029917">
    <property type="component" value="Unassembled WGS sequence"/>
</dbReference>
<dbReference type="InterPro" id="IPR029060">
    <property type="entry name" value="PIN-like_dom_sf"/>
</dbReference>
<dbReference type="SUPFAM" id="SSF88723">
    <property type="entry name" value="PIN domain-like"/>
    <property type="match status" value="1"/>
</dbReference>
<evidence type="ECO:0000259" key="1">
    <source>
        <dbReference type="Pfam" id="PF01850"/>
    </source>
</evidence>
<gene>
    <name evidence="2" type="ORF">IC63_07920</name>
</gene>
<sequence>MRAVLLDTHTLIWSLVMSSELSATARDVMEAADVAYVAPISFYEITQKHRLGKWPELDPVIGQLLPLWSAQGTTIAPCTAEIAFLAGAMQWSHRDPFDRMIAATAIALACPLISRDAAFDALGGSPEWHGRIWDAASLPSPA</sequence>
<dbReference type="STRING" id="690417.IC63_07920"/>
<dbReference type="Gene3D" id="3.40.50.1010">
    <property type="entry name" value="5'-nuclease"/>
    <property type="match status" value="1"/>
</dbReference>
<evidence type="ECO:0000313" key="3">
    <source>
        <dbReference type="Proteomes" id="UP000029917"/>
    </source>
</evidence>
<accession>A0A099FBJ8</accession>
<proteinExistence type="predicted"/>
<comment type="caution">
    <text evidence="2">The sequence shown here is derived from an EMBL/GenBank/DDBJ whole genome shotgun (WGS) entry which is preliminary data.</text>
</comment>
<dbReference type="CDD" id="cd09872">
    <property type="entry name" value="PIN_Sll0205-like"/>
    <property type="match status" value="1"/>
</dbReference>
<dbReference type="Pfam" id="PF01850">
    <property type="entry name" value="PIN"/>
    <property type="match status" value="1"/>
</dbReference>
<evidence type="ECO:0000313" key="2">
    <source>
        <dbReference type="EMBL" id="KGJ07551.1"/>
    </source>
</evidence>
<dbReference type="InterPro" id="IPR052919">
    <property type="entry name" value="TA_system_RNase"/>
</dbReference>
<dbReference type="InterPro" id="IPR041705">
    <property type="entry name" value="PIN_Sll0205"/>
</dbReference>
<reference evidence="2 3" key="1">
    <citation type="submission" date="2014-09" db="EMBL/GenBank/DDBJ databases">
        <authorList>
            <person name="McGinnis J.M."/>
            <person name="Wolfgang W.J."/>
        </authorList>
    </citation>
    <scope>NUCLEOTIDE SEQUENCE [LARGE SCALE GENOMIC DNA]</scope>
    <source>
        <strain evidence="2 3">HAMBI 3106</strain>
    </source>
</reference>
<dbReference type="AlphaFoldDB" id="A0A099FBJ8"/>
<dbReference type="RefSeq" id="WP_036718707.1">
    <property type="nucleotide sequence ID" value="NZ_JRKS01000019.1"/>
</dbReference>
<dbReference type="InterPro" id="IPR002716">
    <property type="entry name" value="PIN_dom"/>
</dbReference>
<name>A0A099FBJ8_9RHOB</name>
<dbReference type="OrthoDB" id="9798990at2"/>